<evidence type="ECO:0000313" key="3">
    <source>
        <dbReference type="Proteomes" id="UP000543836"/>
    </source>
</evidence>
<reference evidence="2 3" key="1">
    <citation type="submission" date="2020-08" db="EMBL/GenBank/DDBJ databases">
        <title>Genomic Encyclopedia of Type Strains, Phase IV (KMG-V): Genome sequencing to study the core and pangenomes of soil and plant-associated prokaryotes.</title>
        <authorList>
            <person name="Whitman W."/>
        </authorList>
    </citation>
    <scope>NUCLEOTIDE SEQUENCE [LARGE SCALE GENOMIC DNA]</scope>
    <source>
        <strain evidence="2 3">SEMIA 492</strain>
    </source>
</reference>
<gene>
    <name evidence="2" type="ORF">GGE60_003491</name>
</gene>
<organism evidence="2 3">
    <name type="scientific">Rhizobium leucaenae</name>
    <dbReference type="NCBI Taxonomy" id="29450"/>
    <lineage>
        <taxon>Bacteria</taxon>
        <taxon>Pseudomonadati</taxon>
        <taxon>Pseudomonadota</taxon>
        <taxon>Alphaproteobacteria</taxon>
        <taxon>Hyphomicrobiales</taxon>
        <taxon>Rhizobiaceae</taxon>
        <taxon>Rhizobium/Agrobacterium group</taxon>
        <taxon>Rhizobium</taxon>
    </lineage>
</organism>
<name>A0A7W6ZW84_9HYPH</name>
<dbReference type="EMBL" id="JACIIG010000008">
    <property type="protein sequence ID" value="MBB4569367.1"/>
    <property type="molecule type" value="Genomic_DNA"/>
</dbReference>
<sequence length="76" mass="8447">MQNLIPFPSPKRNRPDASTLDIPATPEELEFLLTNKRELLISATNYLEALCTSLKHDIEAVADHAMNTDGRAVQKA</sequence>
<proteinExistence type="predicted"/>
<dbReference type="RefSeq" id="WP_028752604.1">
    <property type="nucleotide sequence ID" value="NZ_JACIIG010000008.1"/>
</dbReference>
<feature type="region of interest" description="Disordered" evidence="1">
    <location>
        <begin position="1"/>
        <end position="21"/>
    </location>
</feature>
<dbReference type="GeneID" id="32527763"/>
<dbReference type="AlphaFoldDB" id="A0A7W6ZW84"/>
<evidence type="ECO:0000313" key="2">
    <source>
        <dbReference type="EMBL" id="MBB4569367.1"/>
    </source>
</evidence>
<comment type="caution">
    <text evidence="2">The sequence shown here is derived from an EMBL/GenBank/DDBJ whole genome shotgun (WGS) entry which is preliminary data.</text>
</comment>
<protein>
    <submittedName>
        <fullName evidence="2">AAA+ superfamily predicted ATPase</fullName>
    </submittedName>
</protein>
<keyword evidence="3" id="KW-1185">Reference proteome</keyword>
<accession>A0A7W6ZW84</accession>
<dbReference type="Proteomes" id="UP000543836">
    <property type="component" value="Unassembled WGS sequence"/>
</dbReference>
<evidence type="ECO:0000256" key="1">
    <source>
        <dbReference type="SAM" id="MobiDB-lite"/>
    </source>
</evidence>